<accession>A0A1M5G4W7</accession>
<proteinExistence type="predicted"/>
<dbReference type="InterPro" id="IPR019707">
    <property type="entry name" value="DUF2582"/>
</dbReference>
<evidence type="ECO:0000313" key="2">
    <source>
        <dbReference type="Proteomes" id="UP000184480"/>
    </source>
</evidence>
<name>A0A1M5G4W7_9BACT</name>
<organism evidence="1 2">
    <name type="scientific">Dysgonomonas macrotermitis</name>
    <dbReference type="NCBI Taxonomy" id="1346286"/>
    <lineage>
        <taxon>Bacteria</taxon>
        <taxon>Pseudomonadati</taxon>
        <taxon>Bacteroidota</taxon>
        <taxon>Bacteroidia</taxon>
        <taxon>Bacteroidales</taxon>
        <taxon>Dysgonomonadaceae</taxon>
        <taxon>Dysgonomonas</taxon>
    </lineage>
</organism>
<reference evidence="2" key="1">
    <citation type="submission" date="2016-11" db="EMBL/GenBank/DDBJ databases">
        <authorList>
            <person name="Varghese N."/>
            <person name="Submissions S."/>
        </authorList>
    </citation>
    <scope>NUCLEOTIDE SEQUENCE [LARGE SCALE GENOMIC DNA]</scope>
    <source>
        <strain evidence="2">DSM 27370</strain>
    </source>
</reference>
<sequence length="75" mass="8858">MMKQEVDIRAKFILGLLLTNRKMSLRQIVELTKLEDTAVAMTLGWLLHKNKIILYRDRSGNLTIEFNNIDTELYY</sequence>
<dbReference type="EMBL" id="FQUC01000013">
    <property type="protein sequence ID" value="SHF98773.1"/>
    <property type="molecule type" value="Genomic_DNA"/>
</dbReference>
<gene>
    <name evidence="1" type="ORF">SAMN05444362_11355</name>
</gene>
<dbReference type="Proteomes" id="UP000184480">
    <property type="component" value="Unassembled WGS sequence"/>
</dbReference>
<protein>
    <submittedName>
        <fullName evidence="1">Winged helix-turn-helix domain</fullName>
    </submittedName>
</protein>
<dbReference type="RefSeq" id="WP_062181162.1">
    <property type="nucleotide sequence ID" value="NZ_BBXL01000012.1"/>
</dbReference>
<dbReference type="InterPro" id="IPR036388">
    <property type="entry name" value="WH-like_DNA-bd_sf"/>
</dbReference>
<keyword evidence="2" id="KW-1185">Reference proteome</keyword>
<dbReference type="OrthoDB" id="1029778at2"/>
<evidence type="ECO:0000313" key="1">
    <source>
        <dbReference type="EMBL" id="SHF98773.1"/>
    </source>
</evidence>
<dbReference type="AlphaFoldDB" id="A0A1M5G4W7"/>
<dbReference type="Pfam" id="PF10771">
    <property type="entry name" value="DUF2582"/>
    <property type="match status" value="1"/>
</dbReference>
<dbReference type="Gene3D" id="1.10.10.10">
    <property type="entry name" value="Winged helix-like DNA-binding domain superfamily/Winged helix DNA-binding domain"/>
    <property type="match status" value="1"/>
</dbReference>